<dbReference type="GO" id="GO:0005524">
    <property type="term" value="F:ATP binding"/>
    <property type="evidence" value="ECO:0007669"/>
    <property type="project" value="UniProtKB-UniRule"/>
</dbReference>
<comment type="similarity">
    <text evidence="2">Belongs to the TRAFAC class myosin-kinesin ATPase superfamily. Kinesin family.</text>
</comment>
<accession>A0A4Y1RQN7</accession>
<keyword evidence="6" id="KW-0378">Hydrolase</keyword>
<dbReference type="Gene3D" id="3.40.850.10">
    <property type="entry name" value="Kinesin motor domain"/>
    <property type="match status" value="2"/>
</dbReference>
<proteinExistence type="inferred from homology"/>
<feature type="compositionally biased region" description="Polar residues" evidence="4">
    <location>
        <begin position="651"/>
        <end position="665"/>
    </location>
</feature>
<dbReference type="Pfam" id="PF00225">
    <property type="entry name" value="Kinesin"/>
    <property type="match status" value="2"/>
</dbReference>
<dbReference type="SMART" id="SM00129">
    <property type="entry name" value="KISc"/>
    <property type="match status" value="1"/>
</dbReference>
<keyword evidence="2" id="KW-0067">ATP-binding</keyword>
<evidence type="ECO:0000256" key="4">
    <source>
        <dbReference type="SAM" id="MobiDB-lite"/>
    </source>
</evidence>
<feature type="domain" description="Kinesin motor" evidence="5">
    <location>
        <begin position="187"/>
        <end position="477"/>
    </location>
</feature>
<organism evidence="6">
    <name type="scientific">Prunus dulcis</name>
    <name type="common">Almond</name>
    <name type="synonym">Amygdalus dulcis</name>
    <dbReference type="NCBI Taxonomy" id="3755"/>
    <lineage>
        <taxon>Eukaryota</taxon>
        <taxon>Viridiplantae</taxon>
        <taxon>Streptophyta</taxon>
        <taxon>Embryophyta</taxon>
        <taxon>Tracheophyta</taxon>
        <taxon>Spermatophyta</taxon>
        <taxon>Magnoliopsida</taxon>
        <taxon>eudicotyledons</taxon>
        <taxon>Gunneridae</taxon>
        <taxon>Pentapetalae</taxon>
        <taxon>rosids</taxon>
        <taxon>fabids</taxon>
        <taxon>Rosales</taxon>
        <taxon>Rosaceae</taxon>
        <taxon>Amygdaloideae</taxon>
        <taxon>Amygdaleae</taxon>
        <taxon>Prunus</taxon>
    </lineage>
</organism>
<dbReference type="PANTHER" id="PTHR47972">
    <property type="entry name" value="KINESIN-LIKE PROTEIN KLP-3"/>
    <property type="match status" value="1"/>
</dbReference>
<dbReference type="PROSITE" id="PS50067">
    <property type="entry name" value="KINESIN_MOTOR_2"/>
    <property type="match status" value="1"/>
</dbReference>
<evidence type="ECO:0000259" key="5">
    <source>
        <dbReference type="PROSITE" id="PS50067"/>
    </source>
</evidence>
<dbReference type="SUPFAM" id="SSF52540">
    <property type="entry name" value="P-loop containing nucleoside triphosphate hydrolases"/>
    <property type="match status" value="1"/>
</dbReference>
<keyword evidence="3" id="KW-0175">Coiled coil</keyword>
<evidence type="ECO:0000256" key="1">
    <source>
        <dbReference type="ARBA" id="ARBA00023175"/>
    </source>
</evidence>
<dbReference type="PANTHER" id="PTHR47972:SF9">
    <property type="entry name" value="KINESIN-LIKE PROTEIN KIN-14U"/>
    <property type="match status" value="1"/>
</dbReference>
<sequence length="686" mass="76895">MVTLKTATRTLTCLLVANHGPIEYSIIEIKSISSSAPIVHLSSKGQLYSVREMLISTENEQISLVSVSAKESFQTSHMESNPDSIDGLPPVSYFSDSPPLPIICTDVNVIPEHEKNELQQSISNLEGKVFEFQFQVRDQATVLVQSVDMILGPIGFVGEISQLKLRQRLWDEKRREALNKIIDIKGSIRVFCRVRPFLLMDKRKIREPISAGSEKIVVKSAGTRKGFDFDKVFPQETSQEDVFAEVKPILRSALDGHNVCIFAHGQTGTGKTFTMDGTSEQPGIIPRALKELFCQASLDSSSYITFSMSINLNIQTDPKGLVEIEGLTEVQIVDFAKARWWYNRGRRVRSTSWTNVNEASSRLTRITMFRHGDASEAKREVGKLWMVDLGGSERLLKTGATGLTLDEGRAINLSLSALGDVIAALRRKRGHVPYRNSKLTQILKDSLVLMLVHVSPCEEDVGETICSLSFAKRARAAECNRELSEDLKSHREKRVKELEEDMREAEEECHKLKNQIQKVDLLLCENRKLFSTTYGPLEDEKAPISPEEYLKEAVEMPRKPEKTSKGNVSNSLPRFMTSTAASRQRRSAAEREVVGKARSLRSVTRSSIQFTASQSMSYSDPQIKAILQNSNRKSRYAPEAADTLPAESPKCNVSESSKTRSKLVTSSDPNLRVTLGRHRRWMSDLI</sequence>
<evidence type="ECO:0000256" key="3">
    <source>
        <dbReference type="SAM" id="Coils"/>
    </source>
</evidence>
<dbReference type="InterPro" id="IPR027417">
    <property type="entry name" value="P-loop_NTPase"/>
</dbReference>
<protein>
    <submittedName>
        <fullName evidence="6">P-loop containing nucleoside triphosphate hydrolases superfamily protein</fullName>
    </submittedName>
</protein>
<dbReference type="EMBL" id="AP019302">
    <property type="protein sequence ID" value="BBH06672.1"/>
    <property type="molecule type" value="Genomic_DNA"/>
</dbReference>
<evidence type="ECO:0000256" key="2">
    <source>
        <dbReference type="PROSITE-ProRule" id="PRU00283"/>
    </source>
</evidence>
<feature type="region of interest" description="Disordered" evidence="4">
    <location>
        <begin position="630"/>
        <end position="665"/>
    </location>
</feature>
<keyword evidence="2" id="KW-0547">Nucleotide-binding</keyword>
<dbReference type="GO" id="GO:0003777">
    <property type="term" value="F:microtubule motor activity"/>
    <property type="evidence" value="ECO:0007669"/>
    <property type="project" value="InterPro"/>
</dbReference>
<gene>
    <name evidence="6" type="ORF">Prudu_018393</name>
</gene>
<feature type="binding site" evidence="2">
    <location>
        <begin position="265"/>
        <end position="272"/>
    </location>
    <ligand>
        <name>ATP</name>
        <dbReference type="ChEBI" id="CHEBI:30616"/>
    </ligand>
</feature>
<dbReference type="PRINTS" id="PR00380">
    <property type="entry name" value="KINESINHEAVY"/>
</dbReference>
<name>A0A4Y1RQN7_PRUDU</name>
<dbReference type="AlphaFoldDB" id="A0A4Y1RQN7"/>
<evidence type="ECO:0000313" key="6">
    <source>
        <dbReference type="EMBL" id="BBH06672.1"/>
    </source>
</evidence>
<dbReference type="InterPro" id="IPR036961">
    <property type="entry name" value="Kinesin_motor_dom_sf"/>
</dbReference>
<keyword evidence="1 2" id="KW-0505">Motor protein</keyword>
<reference evidence="6" key="1">
    <citation type="journal article" date="2019" name="Science">
        <title>Mutation of a bHLH transcription factor allowed almond domestication.</title>
        <authorList>
            <person name="Sanchez-Perez R."/>
            <person name="Pavan S."/>
            <person name="Mazzeo R."/>
            <person name="Moldovan C."/>
            <person name="Aiese Cigliano R."/>
            <person name="Del Cueto J."/>
            <person name="Ricciardi F."/>
            <person name="Lotti C."/>
            <person name="Ricciardi L."/>
            <person name="Dicenta F."/>
            <person name="Lopez-Marques R.L."/>
            <person name="Lindberg Moller B."/>
        </authorList>
    </citation>
    <scope>NUCLEOTIDE SEQUENCE</scope>
</reference>
<dbReference type="GO" id="GO:0007018">
    <property type="term" value="P:microtubule-based movement"/>
    <property type="evidence" value="ECO:0007669"/>
    <property type="project" value="InterPro"/>
</dbReference>
<dbReference type="InterPro" id="IPR027640">
    <property type="entry name" value="Kinesin-like_fam"/>
</dbReference>
<dbReference type="GO" id="GO:0008017">
    <property type="term" value="F:microtubule binding"/>
    <property type="evidence" value="ECO:0007669"/>
    <property type="project" value="InterPro"/>
</dbReference>
<dbReference type="GO" id="GO:0016787">
    <property type="term" value="F:hydrolase activity"/>
    <property type="evidence" value="ECO:0007669"/>
    <property type="project" value="UniProtKB-KW"/>
</dbReference>
<dbReference type="GO" id="GO:0015630">
    <property type="term" value="C:microtubule cytoskeleton"/>
    <property type="evidence" value="ECO:0007669"/>
    <property type="project" value="TreeGrafter"/>
</dbReference>
<feature type="coiled-coil region" evidence="3">
    <location>
        <begin position="480"/>
        <end position="522"/>
    </location>
</feature>
<dbReference type="InterPro" id="IPR001752">
    <property type="entry name" value="Kinesin_motor_dom"/>
</dbReference>